<feature type="domain" description="HTH araC/xylS-type" evidence="5">
    <location>
        <begin position="199"/>
        <end position="297"/>
    </location>
</feature>
<dbReference type="InterPro" id="IPR013096">
    <property type="entry name" value="Cupin_2"/>
</dbReference>
<reference evidence="6 7" key="1">
    <citation type="submission" date="2020-08" db="EMBL/GenBank/DDBJ databases">
        <title>Cohnella phylogeny.</title>
        <authorList>
            <person name="Dunlap C."/>
        </authorList>
    </citation>
    <scope>NUCLEOTIDE SEQUENCE [LARGE SCALE GENOMIC DNA]</scope>
    <source>
        <strain evidence="6 7">CBP 2801</strain>
    </source>
</reference>
<proteinExistence type="predicted"/>
<evidence type="ECO:0000256" key="2">
    <source>
        <dbReference type="ARBA" id="ARBA00023015"/>
    </source>
</evidence>
<keyword evidence="4" id="KW-0804">Transcription</keyword>
<dbReference type="InterPro" id="IPR009057">
    <property type="entry name" value="Homeodomain-like_sf"/>
</dbReference>
<keyword evidence="2" id="KW-0805">Transcription regulation</keyword>
<dbReference type="InterPro" id="IPR018060">
    <property type="entry name" value="HTH_AraC"/>
</dbReference>
<dbReference type="Gene3D" id="1.10.10.60">
    <property type="entry name" value="Homeodomain-like"/>
    <property type="match status" value="2"/>
</dbReference>
<dbReference type="Pfam" id="PF07883">
    <property type="entry name" value="Cupin_2"/>
    <property type="match status" value="1"/>
</dbReference>
<dbReference type="PANTHER" id="PTHR46796:SF13">
    <property type="entry name" value="HTH-TYPE TRANSCRIPTIONAL ACTIVATOR RHAS"/>
    <property type="match status" value="1"/>
</dbReference>
<evidence type="ECO:0000313" key="6">
    <source>
        <dbReference type="EMBL" id="MBB6735587.1"/>
    </source>
</evidence>
<gene>
    <name evidence="6" type="ORF">H7C18_32225</name>
</gene>
<dbReference type="PROSITE" id="PS01124">
    <property type="entry name" value="HTH_ARAC_FAMILY_2"/>
    <property type="match status" value="1"/>
</dbReference>
<evidence type="ECO:0000256" key="1">
    <source>
        <dbReference type="ARBA" id="ARBA00022490"/>
    </source>
</evidence>
<comment type="caution">
    <text evidence="6">The sequence shown here is derived from an EMBL/GenBank/DDBJ whole genome shotgun (WGS) entry which is preliminary data.</text>
</comment>
<sequence length="301" mass="34103">MESRSDGGYPLQRRAPFREWSPSVHYARHQRMSTGVLTQRRLYDFELLYVSQGEAATTMRGQRHTIAAGQLIFLPSGVYHRNEVVSEPEARFLGIHFDFFDELDIQTESDMIVNEDSPQPDKFAREALSDAFPPLSSAAVYTVPLVFVQTMEQIVQEFAMRPVGYELACKALMLSLLAQLARLPRGRPDAASPHDPKLQALMTAIEAEPARPWTNRDVAGSLHLSLDHAAKLFKQASGLSPGEFVHAVRHREARRLLRETDLSVERVGESVGYGDIHYFSRVFRRHEGISPTDYRKLSRIL</sequence>
<dbReference type="InterPro" id="IPR020449">
    <property type="entry name" value="Tscrpt_reg_AraC-type_HTH"/>
</dbReference>
<keyword evidence="3" id="KW-0238">DNA-binding</keyword>
<dbReference type="RefSeq" id="WP_185133237.1">
    <property type="nucleotide sequence ID" value="NZ_JACJVO010000051.1"/>
</dbReference>
<dbReference type="AlphaFoldDB" id="A0A7X0ST12"/>
<evidence type="ECO:0000259" key="5">
    <source>
        <dbReference type="PROSITE" id="PS01124"/>
    </source>
</evidence>
<dbReference type="SUPFAM" id="SSF46689">
    <property type="entry name" value="Homeodomain-like"/>
    <property type="match status" value="1"/>
</dbReference>
<name>A0A7X0ST12_9BACL</name>
<dbReference type="GO" id="GO:0043565">
    <property type="term" value="F:sequence-specific DNA binding"/>
    <property type="evidence" value="ECO:0007669"/>
    <property type="project" value="InterPro"/>
</dbReference>
<dbReference type="Gene3D" id="2.60.120.10">
    <property type="entry name" value="Jelly Rolls"/>
    <property type="match status" value="1"/>
</dbReference>
<dbReference type="PRINTS" id="PR00032">
    <property type="entry name" value="HTHARAC"/>
</dbReference>
<dbReference type="InterPro" id="IPR037923">
    <property type="entry name" value="HTH-like"/>
</dbReference>
<keyword evidence="7" id="KW-1185">Reference proteome</keyword>
<dbReference type="SUPFAM" id="SSF51215">
    <property type="entry name" value="Regulatory protein AraC"/>
    <property type="match status" value="1"/>
</dbReference>
<keyword evidence="1" id="KW-0963">Cytoplasm</keyword>
<dbReference type="Proteomes" id="UP000564644">
    <property type="component" value="Unassembled WGS sequence"/>
</dbReference>
<dbReference type="EMBL" id="JACJVO010000051">
    <property type="protein sequence ID" value="MBB6735587.1"/>
    <property type="molecule type" value="Genomic_DNA"/>
</dbReference>
<dbReference type="InterPro" id="IPR050204">
    <property type="entry name" value="AraC_XylS_family_regulators"/>
</dbReference>
<organism evidence="6 7">
    <name type="scientific">Cohnella zeiphila</name>
    <dbReference type="NCBI Taxonomy" id="2761120"/>
    <lineage>
        <taxon>Bacteria</taxon>
        <taxon>Bacillati</taxon>
        <taxon>Bacillota</taxon>
        <taxon>Bacilli</taxon>
        <taxon>Bacillales</taxon>
        <taxon>Paenibacillaceae</taxon>
        <taxon>Cohnella</taxon>
    </lineage>
</organism>
<dbReference type="InterPro" id="IPR014710">
    <property type="entry name" value="RmlC-like_jellyroll"/>
</dbReference>
<accession>A0A7X0ST12</accession>
<dbReference type="Pfam" id="PF12833">
    <property type="entry name" value="HTH_18"/>
    <property type="match status" value="1"/>
</dbReference>
<evidence type="ECO:0000256" key="4">
    <source>
        <dbReference type="ARBA" id="ARBA00023163"/>
    </source>
</evidence>
<dbReference type="SMART" id="SM00342">
    <property type="entry name" value="HTH_ARAC"/>
    <property type="match status" value="1"/>
</dbReference>
<evidence type="ECO:0000256" key="3">
    <source>
        <dbReference type="ARBA" id="ARBA00023125"/>
    </source>
</evidence>
<protein>
    <submittedName>
        <fullName evidence="6">AraC family transcriptional regulator</fullName>
    </submittedName>
</protein>
<dbReference type="PANTHER" id="PTHR46796">
    <property type="entry name" value="HTH-TYPE TRANSCRIPTIONAL ACTIVATOR RHAS-RELATED"/>
    <property type="match status" value="1"/>
</dbReference>
<evidence type="ECO:0000313" key="7">
    <source>
        <dbReference type="Proteomes" id="UP000564644"/>
    </source>
</evidence>
<dbReference type="GO" id="GO:0003700">
    <property type="term" value="F:DNA-binding transcription factor activity"/>
    <property type="evidence" value="ECO:0007669"/>
    <property type="project" value="InterPro"/>
</dbReference>